<dbReference type="PRINTS" id="PR00453">
    <property type="entry name" value="VWFADOMAIN"/>
</dbReference>
<evidence type="ECO:0000259" key="20">
    <source>
        <dbReference type="PROSITE" id="PS50234"/>
    </source>
</evidence>
<keyword evidence="7" id="KW-0677">Repeat</keyword>
<keyword evidence="10" id="KW-0176">Collagen</keyword>
<keyword evidence="11" id="KW-0238">DNA-binding</keyword>
<dbReference type="Gene3D" id="3.30.1370.10">
    <property type="entry name" value="K Homology domain, type 1"/>
    <property type="match status" value="3"/>
</dbReference>
<dbReference type="Proteomes" id="UP000269221">
    <property type="component" value="Unassembled WGS sequence"/>
</dbReference>
<keyword evidence="4" id="KW-0964">Secreted</keyword>
<dbReference type="InterPro" id="IPR004088">
    <property type="entry name" value="KH_dom_type_1"/>
</dbReference>
<evidence type="ECO:0000256" key="10">
    <source>
        <dbReference type="ARBA" id="ARBA00023119"/>
    </source>
</evidence>
<evidence type="ECO:0000256" key="3">
    <source>
        <dbReference type="ARBA" id="ARBA00022490"/>
    </source>
</evidence>
<dbReference type="Pfam" id="PF00092">
    <property type="entry name" value="VWA"/>
    <property type="match status" value="3"/>
</dbReference>
<comment type="similarity">
    <text evidence="15">Belongs to the type VI collagen family.</text>
</comment>
<dbReference type="Gene3D" id="3.40.50.410">
    <property type="entry name" value="von Willebrand factor, type A domain"/>
    <property type="match status" value="3"/>
</dbReference>
<dbReference type="CDD" id="cd01480">
    <property type="entry name" value="vWA_collagen_alpha_1-VI-type"/>
    <property type="match status" value="3"/>
</dbReference>
<dbReference type="GO" id="GO:0005783">
    <property type="term" value="C:endoplasmic reticulum"/>
    <property type="evidence" value="ECO:0007669"/>
    <property type="project" value="UniProtKB-ARBA"/>
</dbReference>
<feature type="compositionally biased region" description="Low complexity" evidence="19">
    <location>
        <begin position="709"/>
        <end position="722"/>
    </location>
</feature>
<keyword evidence="3" id="KW-0963">Cytoplasm</keyword>
<dbReference type="InterPro" id="IPR004087">
    <property type="entry name" value="KH_dom"/>
</dbReference>
<dbReference type="SUPFAM" id="SSF53300">
    <property type="entry name" value="vWA-like"/>
    <property type="match status" value="3"/>
</dbReference>
<comment type="subunit">
    <text evidence="16">Trimers composed of three different chains: alpha 1(VI), alpha 2(VI), and alpha 3(VI).</text>
</comment>
<dbReference type="PANTHER" id="PTHR22588">
    <property type="entry name" value="VWFA DOMAIN-CONTAINING PROTEIN"/>
    <property type="match status" value="1"/>
</dbReference>
<dbReference type="CDD" id="cd22516">
    <property type="entry name" value="KH-I_PCBP3_rpt1"/>
    <property type="match status" value="1"/>
</dbReference>
<keyword evidence="13" id="KW-0379">Hydroxylation</keyword>
<organism evidence="21 22">
    <name type="scientific">Hirundo rustica rustica</name>
    <dbReference type="NCBI Taxonomy" id="333673"/>
    <lineage>
        <taxon>Eukaryota</taxon>
        <taxon>Metazoa</taxon>
        <taxon>Chordata</taxon>
        <taxon>Craniata</taxon>
        <taxon>Vertebrata</taxon>
        <taxon>Euteleostomi</taxon>
        <taxon>Archelosauria</taxon>
        <taxon>Archosauria</taxon>
        <taxon>Dinosauria</taxon>
        <taxon>Saurischia</taxon>
        <taxon>Theropoda</taxon>
        <taxon>Coelurosauria</taxon>
        <taxon>Aves</taxon>
        <taxon>Neognathae</taxon>
        <taxon>Neoaves</taxon>
        <taxon>Telluraves</taxon>
        <taxon>Australaves</taxon>
        <taxon>Passeriformes</taxon>
        <taxon>Sylvioidea</taxon>
        <taxon>Hirundinidae</taxon>
        <taxon>Hirundo</taxon>
    </lineage>
</organism>
<evidence type="ECO:0000256" key="4">
    <source>
        <dbReference type="ARBA" id="ARBA00022525"/>
    </source>
</evidence>
<dbReference type="GO" id="GO:0007155">
    <property type="term" value="P:cell adhesion"/>
    <property type="evidence" value="ECO:0007669"/>
    <property type="project" value="UniProtKB-KW"/>
</dbReference>
<evidence type="ECO:0000256" key="2">
    <source>
        <dbReference type="ARBA" id="ARBA00004498"/>
    </source>
</evidence>
<dbReference type="FunFam" id="3.40.50.410:FF:000026">
    <property type="entry name" value="Collagen, type VI, alpha 1"/>
    <property type="match status" value="1"/>
</dbReference>
<feature type="domain" description="VWFA" evidence="20">
    <location>
        <begin position="983"/>
        <end position="1170"/>
    </location>
</feature>
<dbReference type="Pfam" id="PF00013">
    <property type="entry name" value="KH_1"/>
    <property type="match status" value="3"/>
</dbReference>
<evidence type="ECO:0000313" key="21">
    <source>
        <dbReference type="EMBL" id="RMC18325.1"/>
    </source>
</evidence>
<dbReference type="GO" id="GO:0030154">
    <property type="term" value="P:cell differentiation"/>
    <property type="evidence" value="ECO:0007669"/>
    <property type="project" value="UniProtKB-ARBA"/>
</dbReference>
<dbReference type="OrthoDB" id="8889285at2759"/>
<feature type="compositionally biased region" description="Gly residues" evidence="19">
    <location>
        <begin position="1"/>
        <end position="13"/>
    </location>
</feature>
<dbReference type="STRING" id="333673.A0A3M0KYT7"/>
<dbReference type="FunFam" id="3.40.50.410:FF:000060">
    <property type="entry name" value="Collagen, type VI, alpha 1"/>
    <property type="match status" value="1"/>
</dbReference>
<feature type="compositionally biased region" description="Basic and acidic residues" evidence="19">
    <location>
        <begin position="674"/>
        <end position="692"/>
    </location>
</feature>
<dbReference type="FunFam" id="3.40.50.410:FF:000050">
    <property type="entry name" value="Collagen, type VI, alpha 1"/>
    <property type="match status" value="1"/>
</dbReference>
<evidence type="ECO:0000256" key="13">
    <source>
        <dbReference type="ARBA" id="ARBA00023278"/>
    </source>
</evidence>
<name>A0A3M0KYT7_HIRRU</name>
<evidence type="ECO:0000256" key="18">
    <source>
        <dbReference type="PROSITE-ProRule" id="PRU00117"/>
    </source>
</evidence>
<dbReference type="InterPro" id="IPR052229">
    <property type="entry name" value="Collagen-VI/PIF"/>
</dbReference>
<dbReference type="InterPro" id="IPR036612">
    <property type="entry name" value="KH_dom_type_1_sf"/>
</dbReference>
<evidence type="ECO:0000256" key="7">
    <source>
        <dbReference type="ARBA" id="ARBA00022737"/>
    </source>
</evidence>
<feature type="compositionally biased region" description="Low complexity" evidence="19">
    <location>
        <begin position="814"/>
        <end position="831"/>
    </location>
</feature>
<dbReference type="GO" id="GO:0009653">
    <property type="term" value="P:anatomical structure morphogenesis"/>
    <property type="evidence" value="ECO:0007669"/>
    <property type="project" value="UniProtKB-ARBA"/>
</dbReference>
<dbReference type="InterPro" id="IPR002035">
    <property type="entry name" value="VWF_A"/>
</dbReference>
<evidence type="ECO:0000256" key="17">
    <source>
        <dbReference type="ARBA" id="ARBA00073987"/>
    </source>
</evidence>
<evidence type="ECO:0000256" key="15">
    <source>
        <dbReference type="ARBA" id="ARBA00044000"/>
    </source>
</evidence>
<comment type="function">
    <text evidence="14">Collagen VI acts as a cell-binding protein.</text>
</comment>
<dbReference type="SMART" id="SM00327">
    <property type="entry name" value="VWA"/>
    <property type="match status" value="3"/>
</dbReference>
<dbReference type="InterPro" id="IPR008160">
    <property type="entry name" value="Collagen"/>
</dbReference>
<evidence type="ECO:0000256" key="1">
    <source>
        <dbReference type="ARBA" id="ARBA00004496"/>
    </source>
</evidence>
<dbReference type="Pfam" id="PF01391">
    <property type="entry name" value="Collagen"/>
    <property type="match status" value="2"/>
</dbReference>
<feature type="compositionally biased region" description="Pro residues" evidence="19">
    <location>
        <begin position="915"/>
        <end position="927"/>
    </location>
</feature>
<dbReference type="CDD" id="cd22519">
    <property type="entry name" value="KH-I_PCBP3_rpt2"/>
    <property type="match status" value="1"/>
</dbReference>
<dbReference type="PROSITE" id="PS50234">
    <property type="entry name" value="VWFA"/>
    <property type="match status" value="3"/>
</dbReference>
<keyword evidence="9" id="KW-0130">Cell adhesion</keyword>
<evidence type="ECO:0000256" key="11">
    <source>
        <dbReference type="ARBA" id="ARBA00023125"/>
    </source>
</evidence>
<evidence type="ECO:0000256" key="5">
    <source>
        <dbReference type="ARBA" id="ARBA00022530"/>
    </source>
</evidence>
<protein>
    <recommendedName>
        <fullName evidence="17">Collagen alpha-1(VI) chain</fullName>
    </recommendedName>
</protein>
<dbReference type="FunFam" id="3.30.1370.10:FF:000003">
    <property type="entry name" value="poly(RC)-binding protein 2 isoform X1"/>
    <property type="match status" value="1"/>
</dbReference>
<comment type="caution">
    <text evidence="21">The sequence shown here is derived from an EMBL/GenBank/DDBJ whole genome shotgun (WGS) entry which is preliminary data.</text>
</comment>
<keyword evidence="8 18" id="KW-0694">RNA-binding</keyword>
<dbReference type="GO" id="GO:0003677">
    <property type="term" value="F:DNA binding"/>
    <property type="evidence" value="ECO:0007669"/>
    <property type="project" value="UniProtKB-KW"/>
</dbReference>
<evidence type="ECO:0000256" key="9">
    <source>
        <dbReference type="ARBA" id="ARBA00022889"/>
    </source>
</evidence>
<evidence type="ECO:0000256" key="19">
    <source>
        <dbReference type="SAM" id="MobiDB-lite"/>
    </source>
</evidence>
<reference evidence="21 22" key="1">
    <citation type="submission" date="2018-07" db="EMBL/GenBank/DDBJ databases">
        <title>A high quality draft genome assembly of the barn swallow (H. rustica rustica).</title>
        <authorList>
            <person name="Formenti G."/>
            <person name="Chiara M."/>
            <person name="Poveda L."/>
            <person name="Francoijs K.-J."/>
            <person name="Bonisoli-Alquati A."/>
            <person name="Canova L."/>
            <person name="Gianfranceschi L."/>
            <person name="Horner D.S."/>
            <person name="Saino N."/>
        </authorList>
    </citation>
    <scope>NUCLEOTIDE SEQUENCE [LARGE SCALE GENOMIC DNA]</scope>
    <source>
        <strain evidence="21">Chelidonia</strain>
        <tissue evidence="21">Blood</tissue>
    </source>
</reference>
<comment type="subcellular location">
    <subcellularLocation>
        <location evidence="1">Cytoplasm</location>
    </subcellularLocation>
    <subcellularLocation>
        <location evidence="2">Secreted</location>
        <location evidence="2">Extracellular space</location>
        <location evidence="2">Extracellular matrix</location>
    </subcellularLocation>
</comment>
<dbReference type="EMBL" id="QRBI01000096">
    <property type="protein sequence ID" value="RMC18325.1"/>
    <property type="molecule type" value="Genomic_DNA"/>
</dbReference>
<evidence type="ECO:0000256" key="12">
    <source>
        <dbReference type="ARBA" id="ARBA00023180"/>
    </source>
</evidence>
<accession>A0A3M0KYT7</accession>
<dbReference type="PROSITE" id="PS50084">
    <property type="entry name" value="KH_TYPE_1"/>
    <property type="match status" value="3"/>
</dbReference>
<keyword evidence="6" id="KW-0732">Signal</keyword>
<feature type="region of interest" description="Disordered" evidence="19">
    <location>
        <begin position="1"/>
        <end position="37"/>
    </location>
</feature>
<evidence type="ECO:0000313" key="22">
    <source>
        <dbReference type="Proteomes" id="UP000269221"/>
    </source>
</evidence>
<sequence length="1389" mass="147652">MGAAGMGAAGRGKAGIRSSPPPPEPDPREGANHPAAAPPFQRCQMCLHIVLHLLPAPEEMESKVSEGGLNVTLTIRLLMHGKEVGSIIGKKGETVKKMREESGARINISEGNCPERIVTITGPTDAIFKAFAMIAYKFEEDITNSMSNSTATSKPPVTLRLVVPASQCGSLIGKGGSKIKEIRESTGAQVQVAGDMLPNSTERAVTISGTPDAIIQCVKQICVVMLESPPKGATIPYRPKPASTPVIFAGGQAYTIQGQYAIPHPDQLTKLHQLAMQQTPFTPLGQTTPAFPGEKLPLHSSEEAQNLMGQSSGLDASPPASTHELTIPNDLIGCIIGRQGTKINEIRQMSGAQIKIANATEGSSERQITITGTPANISLAQYLINARCPSPLAQQCPCPSPPNLADAVQQNQLSSVTSPAAGDCPVDLFFVLDTSESVALRVKPFGDLVTQVKDFTNRFIDKLTQRYYRCDRNLVWNAGALHYSDEVVLIKSLTPMPSGQSELKNRVSAVNYIGKGTYTDCAIKRGIEELLIGGSHHKENKYLIVVTDGHPLEGYKEPCGGLDDAANEAKLLGIKVFSVAISPNHLDQRLNIIATDHAYRRNFTATSLKPTREIDVEETINTIIDMIKLNTEQLCCSFECQGERGKPGLPGQKGEAGDPGRPGDMGPVGYQGMKGDKGSRGEKGEKGRRGIDGIDGMKGAQGPPGPKGDPGAFGPKGAKGAPGNRGEPGPAGETGDEGALGEDGPPGERGSSGERGPPGSPGDRGPRGQPGEPGPPGDQGREGPLGPPGDQGEPGPTGPKGYRGDDGPPGSEVSAASSLLLLQGPKGLPGAPGLPGDPGLMGEKGEDGPPGNGTIGFTGAPGQPGDRGNPGINGTKGYVGPKGDEGEAGDPGNDNLTPGPSGIKGAKGHRGREGPPGPPGPVGPPGPDECEILDIIMKMCCQGNTNLKNQRESGYFKWERNLHDLGLSRPGVSCCECTCGPVDLLFVLDSSESIGLQNFQIAKDFIIKVIDRLSKDERVKFEAGESRVGVVQYSHDNTQELVAMGDANIDNIGALKQAVKNLQWIAGGTYTGEALQFTKDNLLRRFTSDKRVAIVITDGRSDTLRDPTPLNSLCDVTPVVSLGIGDIFRNPPNPDHLNDIACLSRPTRPGLSIQRDNYAELLDDTFLQNITSYVCQEKKCPDYTCPITFTGPADITMLVDSSTSVGSKNFETTKKFVKRLAGRFLEASKPADDSVRISVVQYSGRNQHKVEAQFQYNYTVIAKAIDNMEFMNDATDVNSALQFITELYRRSARTSAKKRVLVFSDGHSQGITARAIERAVQDAQKADIEIYVLAVGSHANEPNIRVLVTGKSADYDVAYGERHLFRVPDYSSLLRGVFYQTVSRKIAVD</sequence>
<evidence type="ECO:0000256" key="14">
    <source>
        <dbReference type="ARBA" id="ARBA00043858"/>
    </source>
</evidence>
<dbReference type="GO" id="GO:0003723">
    <property type="term" value="F:RNA binding"/>
    <property type="evidence" value="ECO:0007669"/>
    <property type="project" value="UniProtKB-UniRule"/>
</dbReference>
<evidence type="ECO:0000256" key="16">
    <source>
        <dbReference type="ARBA" id="ARBA00065069"/>
    </source>
</evidence>
<keyword evidence="5" id="KW-0272">Extracellular matrix</keyword>
<dbReference type="SMART" id="SM00322">
    <property type="entry name" value="KH"/>
    <property type="match status" value="3"/>
</dbReference>
<evidence type="ECO:0000256" key="8">
    <source>
        <dbReference type="ARBA" id="ARBA00022884"/>
    </source>
</evidence>
<proteinExistence type="inferred from homology"/>
<feature type="region of interest" description="Disordered" evidence="19">
    <location>
        <begin position="642"/>
        <end position="928"/>
    </location>
</feature>
<feature type="compositionally biased region" description="Low complexity" evidence="19">
    <location>
        <begin position="754"/>
        <end position="770"/>
    </location>
</feature>
<feature type="domain" description="VWFA" evidence="20">
    <location>
        <begin position="427"/>
        <end position="623"/>
    </location>
</feature>
<dbReference type="PANTHER" id="PTHR22588:SF17">
    <property type="entry name" value="COLLAGEN TYPE VI ALPHA 1 CHAIN"/>
    <property type="match status" value="1"/>
</dbReference>
<dbReference type="FunFam" id="3.30.1370.10:FF:000002">
    <property type="entry name" value="poly(RC)-binding protein 2 isoform X1"/>
    <property type="match status" value="1"/>
</dbReference>
<feature type="domain" description="VWFA" evidence="20">
    <location>
        <begin position="1194"/>
        <end position="1382"/>
    </location>
</feature>
<evidence type="ECO:0000256" key="6">
    <source>
        <dbReference type="ARBA" id="ARBA00022729"/>
    </source>
</evidence>
<dbReference type="GO" id="GO:0009888">
    <property type="term" value="P:tissue development"/>
    <property type="evidence" value="ECO:0007669"/>
    <property type="project" value="UniProtKB-ARBA"/>
</dbReference>
<dbReference type="CDD" id="cd22522">
    <property type="entry name" value="KH-I_PCBP3_rpt3"/>
    <property type="match status" value="1"/>
</dbReference>
<dbReference type="SUPFAM" id="SSF54791">
    <property type="entry name" value="Eukaryotic type KH-domain (KH-domain type I)"/>
    <property type="match status" value="3"/>
</dbReference>
<keyword evidence="22" id="KW-1185">Reference proteome</keyword>
<dbReference type="FunFam" id="3.30.1370.10:FF:000005">
    <property type="entry name" value="poly(RC)-binding protein 2 isoform X1"/>
    <property type="match status" value="1"/>
</dbReference>
<gene>
    <name evidence="21" type="ORF">DUI87_04208</name>
</gene>
<dbReference type="InterPro" id="IPR036465">
    <property type="entry name" value="vWFA_dom_sf"/>
</dbReference>
<dbReference type="GO" id="GO:0005589">
    <property type="term" value="C:collagen type VI trimer"/>
    <property type="evidence" value="ECO:0007669"/>
    <property type="project" value="UniProtKB-ARBA"/>
</dbReference>
<keyword evidence="12" id="KW-0325">Glycoprotein</keyword>